<sequence length="44" mass="5376">MNGNFHRQESEIEKINEDLRHHELQLQEHDLEIKNLKEDTNHGR</sequence>
<keyword evidence="1" id="KW-0175">Coiled coil</keyword>
<dbReference type="Proteomes" id="UP000002971">
    <property type="component" value="Unassembled WGS sequence"/>
</dbReference>
<reference evidence="2 3" key="1">
    <citation type="journal article" date="2011" name="J. Bacteriol.">
        <title>Genome Sequence of Lactobacillus ruminis SPM0211, Isolated from a Fecal Sample from a Healthy Korean.</title>
        <authorList>
            <person name="Lee S."/>
            <person name="Cho Y.J."/>
            <person name="Lee A.H."/>
            <person name="Chun J."/>
            <person name="Ha N.J."/>
            <person name="Ko G."/>
        </authorList>
    </citation>
    <scope>NUCLEOTIDE SEQUENCE [LARGE SCALE GENOMIC DNA]</scope>
    <source>
        <strain evidence="2 3">SPM0211</strain>
    </source>
</reference>
<evidence type="ECO:0000313" key="3">
    <source>
        <dbReference type="Proteomes" id="UP000002971"/>
    </source>
</evidence>
<evidence type="ECO:0000256" key="1">
    <source>
        <dbReference type="SAM" id="Coils"/>
    </source>
</evidence>
<comment type="caution">
    <text evidence="2">The sequence shown here is derived from an EMBL/GenBank/DDBJ whole genome shotgun (WGS) entry which is preliminary data.</text>
</comment>
<organism evidence="2 3">
    <name type="scientific">Ligilactobacillus ruminis SPM0211</name>
    <dbReference type="NCBI Taxonomy" id="1040964"/>
    <lineage>
        <taxon>Bacteria</taxon>
        <taxon>Bacillati</taxon>
        <taxon>Bacillota</taxon>
        <taxon>Bacilli</taxon>
        <taxon>Lactobacillales</taxon>
        <taxon>Lactobacillaceae</taxon>
        <taxon>Ligilactobacillus</taxon>
    </lineage>
</organism>
<dbReference type="EMBL" id="AFOJ01000007">
    <property type="protein sequence ID" value="EGM50406.1"/>
    <property type="molecule type" value="Genomic_DNA"/>
</dbReference>
<dbReference type="AlphaFoldDB" id="F7R2Y1"/>
<evidence type="ECO:0000313" key="2">
    <source>
        <dbReference type="EMBL" id="EGM50406.1"/>
    </source>
</evidence>
<accession>F7R2Y1</accession>
<proteinExistence type="predicted"/>
<protein>
    <submittedName>
        <fullName evidence="2">Uncharacterized protein</fullName>
    </submittedName>
</protein>
<gene>
    <name evidence="2" type="ORF">LRU_02088</name>
</gene>
<name>F7R2Y1_9LACO</name>
<feature type="coiled-coil region" evidence="1">
    <location>
        <begin position="5"/>
        <end position="39"/>
    </location>
</feature>